<organism evidence="5 6">
    <name type="scientific">Candidatus Pantoea communis</name>
    <dbReference type="NCBI Taxonomy" id="2608354"/>
    <lineage>
        <taxon>Bacteria</taxon>
        <taxon>Pseudomonadati</taxon>
        <taxon>Pseudomonadota</taxon>
        <taxon>Gammaproteobacteria</taxon>
        <taxon>Enterobacterales</taxon>
        <taxon>Erwiniaceae</taxon>
        <taxon>Pantoea</taxon>
    </lineage>
</organism>
<sequence length="182" mass="19940">MERMISSSFKSVILLTIIHISMLAKCAFASDESISQLHITGSIVGAACSISLGSPDQTINIGNHPVSEIIKVGRGPNHFFSIALLGCMLFENDTQQTEITTIKLMFDGEEDGGHFKVSGTANGIAMMISDHHGNLAFPGKHLNQSKLDSDMQFNYQLNLVGNKETIRSGDLHLTLRFRIDYN</sequence>
<reference evidence="5 6" key="1">
    <citation type="journal article" date="2019" name="bioRxiv">
        <title>Bacteria contribute to plant secondary compound degradation in a generalist herbivore system.</title>
        <authorList>
            <person name="Francoeur C.B."/>
            <person name="Khadempour L."/>
            <person name="Moreira-Soto R.D."/>
            <person name="Gotting K."/>
            <person name="Book A.J."/>
            <person name="Pinto-Tomas A.A."/>
            <person name="Keefover-Ring K."/>
            <person name="Currie C.R."/>
        </authorList>
    </citation>
    <scope>NUCLEOTIDE SEQUENCE [LARGE SCALE GENOMIC DNA]</scope>
    <source>
        <strain evidence="5">Al-1710</strain>
    </source>
</reference>
<evidence type="ECO:0000313" key="6">
    <source>
        <dbReference type="Proteomes" id="UP001515780"/>
    </source>
</evidence>
<comment type="subcellular location">
    <subcellularLocation>
        <location evidence="1">Fimbrium</location>
    </subcellularLocation>
</comment>
<keyword evidence="6" id="KW-1185">Reference proteome</keyword>
<evidence type="ECO:0000256" key="3">
    <source>
        <dbReference type="ARBA" id="ARBA00022729"/>
    </source>
</evidence>
<evidence type="ECO:0000313" key="5">
    <source>
        <dbReference type="EMBL" id="NIG19362.1"/>
    </source>
</evidence>
<dbReference type="EMBL" id="VWXC01000007">
    <property type="protein sequence ID" value="NIG19362.1"/>
    <property type="molecule type" value="Genomic_DNA"/>
</dbReference>
<dbReference type="Gene3D" id="2.60.40.1090">
    <property type="entry name" value="Fimbrial-type adhesion domain"/>
    <property type="match status" value="1"/>
</dbReference>
<dbReference type="RefSeq" id="WP_166933562.1">
    <property type="nucleotide sequence ID" value="NZ_VWXC01000007.1"/>
</dbReference>
<dbReference type="PANTHER" id="PTHR33420:SF3">
    <property type="entry name" value="FIMBRIAL SUBUNIT ELFA"/>
    <property type="match status" value="1"/>
</dbReference>
<comment type="caution">
    <text evidence="5">The sequence shown here is derived from an EMBL/GenBank/DDBJ whole genome shotgun (WGS) entry which is preliminary data.</text>
</comment>
<protein>
    <submittedName>
        <fullName evidence="5">Type 1 fimbrial protein</fullName>
    </submittedName>
</protein>
<keyword evidence="3" id="KW-0732">Signal</keyword>
<dbReference type="Proteomes" id="UP001515780">
    <property type="component" value="Unassembled WGS sequence"/>
</dbReference>
<keyword evidence="4" id="KW-0281">Fimbrium</keyword>
<evidence type="ECO:0000256" key="2">
    <source>
        <dbReference type="ARBA" id="ARBA00006671"/>
    </source>
</evidence>
<accession>A0ABX0RPY0</accession>
<name>A0ABX0RPY0_9GAMM</name>
<dbReference type="InterPro" id="IPR008966">
    <property type="entry name" value="Adhesion_dom_sf"/>
</dbReference>
<dbReference type="PANTHER" id="PTHR33420">
    <property type="entry name" value="FIMBRIAL SUBUNIT ELFA-RELATED"/>
    <property type="match status" value="1"/>
</dbReference>
<proteinExistence type="inferred from homology"/>
<dbReference type="InterPro" id="IPR050263">
    <property type="entry name" value="Bact_Fimbrial_Adh_Pro"/>
</dbReference>
<comment type="similarity">
    <text evidence="2">Belongs to the fimbrial protein family.</text>
</comment>
<evidence type="ECO:0000256" key="4">
    <source>
        <dbReference type="ARBA" id="ARBA00023263"/>
    </source>
</evidence>
<dbReference type="InterPro" id="IPR036937">
    <property type="entry name" value="Adhesion_dom_fimbrial_sf"/>
</dbReference>
<evidence type="ECO:0000256" key="1">
    <source>
        <dbReference type="ARBA" id="ARBA00004561"/>
    </source>
</evidence>
<gene>
    <name evidence="5" type="ORF">F3J37_11840</name>
</gene>
<dbReference type="SUPFAM" id="SSF49401">
    <property type="entry name" value="Bacterial adhesins"/>
    <property type="match status" value="1"/>
</dbReference>